<feature type="non-terminal residue" evidence="1">
    <location>
        <position position="1"/>
    </location>
</feature>
<organism evidence="1">
    <name type="scientific">marine sediment metagenome</name>
    <dbReference type="NCBI Taxonomy" id="412755"/>
    <lineage>
        <taxon>unclassified sequences</taxon>
        <taxon>metagenomes</taxon>
        <taxon>ecological metagenomes</taxon>
    </lineage>
</organism>
<reference evidence="1" key="1">
    <citation type="journal article" date="2014" name="Front. Microbiol.">
        <title>High frequency of phylogenetically diverse reductive dehalogenase-homologous genes in deep subseafloor sedimentary metagenomes.</title>
        <authorList>
            <person name="Kawai M."/>
            <person name="Futagami T."/>
            <person name="Toyoda A."/>
            <person name="Takaki Y."/>
            <person name="Nishi S."/>
            <person name="Hori S."/>
            <person name="Arai W."/>
            <person name="Tsubouchi T."/>
            <person name="Morono Y."/>
            <person name="Uchiyama I."/>
            <person name="Ito T."/>
            <person name="Fujiyama A."/>
            <person name="Inagaki F."/>
            <person name="Takami H."/>
        </authorList>
    </citation>
    <scope>NUCLEOTIDE SEQUENCE</scope>
    <source>
        <strain evidence="1">Expedition CK06-06</strain>
    </source>
</reference>
<sequence>ATPYASWGVVFVADTDGESLILSGSDDSLHVTATECNGLASNSKGWLSIDFETYMIVLCNECTLKNLYLKLSAAPGAGTSYAFTLRQNEGSSTLTCTVANANTTANDLVNTVAISDGDTVDIMVVPSGFPSLADAYWGLVMYIEPAPVGWTGKISGVTNPAKVMGVAVANIAKVKGVA</sequence>
<dbReference type="AlphaFoldDB" id="X1T441"/>
<comment type="caution">
    <text evidence="1">The sequence shown here is derived from an EMBL/GenBank/DDBJ whole genome shotgun (WGS) entry which is preliminary data.</text>
</comment>
<proteinExistence type="predicted"/>
<name>X1T441_9ZZZZ</name>
<evidence type="ECO:0000313" key="1">
    <source>
        <dbReference type="EMBL" id="GAI74804.1"/>
    </source>
</evidence>
<gene>
    <name evidence="1" type="ORF">S12H4_20357</name>
</gene>
<dbReference type="EMBL" id="BARW01010312">
    <property type="protein sequence ID" value="GAI74804.1"/>
    <property type="molecule type" value="Genomic_DNA"/>
</dbReference>
<protein>
    <submittedName>
        <fullName evidence="1">Uncharacterized protein</fullName>
    </submittedName>
</protein>
<accession>X1T441</accession>